<evidence type="ECO:0000313" key="2">
    <source>
        <dbReference type="Proteomes" id="UP000076503"/>
    </source>
</evidence>
<protein>
    <submittedName>
        <fullName evidence="1">Uncharacterized protein</fullName>
    </submittedName>
</protein>
<proteinExistence type="predicted"/>
<organism evidence="1 2">
    <name type="scientific">Pseudoalteromonas luteoviolacea H33</name>
    <dbReference type="NCBI Taxonomy" id="1365251"/>
    <lineage>
        <taxon>Bacteria</taxon>
        <taxon>Pseudomonadati</taxon>
        <taxon>Pseudomonadota</taxon>
        <taxon>Gammaproteobacteria</taxon>
        <taxon>Alteromonadales</taxon>
        <taxon>Pseudoalteromonadaceae</taxon>
        <taxon>Pseudoalteromonas</taxon>
    </lineage>
</organism>
<reference evidence="1 2" key="1">
    <citation type="submission" date="2013-07" db="EMBL/GenBank/DDBJ databases">
        <title>Comparative Genomic and Metabolomic Analysis of Twelve Strains of Pseudoalteromonas luteoviolacea.</title>
        <authorList>
            <person name="Vynne N.G."/>
            <person name="Mansson M."/>
            <person name="Gram L."/>
        </authorList>
    </citation>
    <scope>NUCLEOTIDE SEQUENCE [LARGE SCALE GENOMIC DNA]</scope>
    <source>
        <strain evidence="1 2">H33</strain>
    </source>
</reference>
<gene>
    <name evidence="1" type="ORF">N476_18250</name>
</gene>
<comment type="caution">
    <text evidence="1">The sequence shown here is derived from an EMBL/GenBank/DDBJ whole genome shotgun (WGS) entry which is preliminary data.</text>
</comment>
<sequence length="93" mass="10743">MLCGQLLAFIFLCRVIIYDLYTKPLFISLCTHSMKTCGFFHSSLEKCRTRQNSVKLRQSFHSNRQNDITDFYQAQKSVIIITAASVKAVPYDQ</sequence>
<accession>A0A162AGW7</accession>
<dbReference type="EMBL" id="AUXZ01000080">
    <property type="protein sequence ID" value="KZN49734.1"/>
    <property type="molecule type" value="Genomic_DNA"/>
</dbReference>
<dbReference type="Proteomes" id="UP000076503">
    <property type="component" value="Unassembled WGS sequence"/>
</dbReference>
<evidence type="ECO:0000313" key="1">
    <source>
        <dbReference type="EMBL" id="KZN49734.1"/>
    </source>
</evidence>
<dbReference type="PATRIC" id="fig|1365251.3.peg.2954"/>
<name>A0A162AGW7_9GAMM</name>
<dbReference type="AlphaFoldDB" id="A0A162AGW7"/>